<comment type="caution">
    <text evidence="2">The sequence shown here is derived from an EMBL/GenBank/DDBJ whole genome shotgun (WGS) entry which is preliminary data.</text>
</comment>
<proteinExistence type="predicted"/>
<name>A0AAV9LA16_9SOLN</name>
<dbReference type="EMBL" id="JAWPEI010000007">
    <property type="protein sequence ID" value="KAK4721295.1"/>
    <property type="molecule type" value="Genomic_DNA"/>
</dbReference>
<organism evidence="2 3">
    <name type="scientific">Solanum pinnatisectum</name>
    <name type="common">tansyleaf nightshade</name>
    <dbReference type="NCBI Taxonomy" id="50273"/>
    <lineage>
        <taxon>Eukaryota</taxon>
        <taxon>Viridiplantae</taxon>
        <taxon>Streptophyta</taxon>
        <taxon>Embryophyta</taxon>
        <taxon>Tracheophyta</taxon>
        <taxon>Spermatophyta</taxon>
        <taxon>Magnoliopsida</taxon>
        <taxon>eudicotyledons</taxon>
        <taxon>Gunneridae</taxon>
        <taxon>Pentapetalae</taxon>
        <taxon>asterids</taxon>
        <taxon>lamiids</taxon>
        <taxon>Solanales</taxon>
        <taxon>Solanaceae</taxon>
        <taxon>Solanoideae</taxon>
        <taxon>Solaneae</taxon>
        <taxon>Solanum</taxon>
    </lineage>
</organism>
<gene>
    <name evidence="2" type="ORF">R3W88_011528</name>
</gene>
<dbReference type="Proteomes" id="UP001311915">
    <property type="component" value="Unassembled WGS sequence"/>
</dbReference>
<reference evidence="2 3" key="1">
    <citation type="submission" date="2023-10" db="EMBL/GenBank/DDBJ databases">
        <title>Genome-Wide Identification Analysis in wild type Solanum Pinnatisectum Reveals Some Genes Defensing Phytophthora Infestans.</title>
        <authorList>
            <person name="Sun C."/>
        </authorList>
    </citation>
    <scope>NUCLEOTIDE SEQUENCE [LARGE SCALE GENOMIC DNA]</scope>
    <source>
        <strain evidence="2">LQN</strain>
        <tissue evidence="2">Leaf</tissue>
    </source>
</reference>
<keyword evidence="3" id="KW-1185">Reference proteome</keyword>
<evidence type="ECO:0000256" key="1">
    <source>
        <dbReference type="SAM" id="Coils"/>
    </source>
</evidence>
<evidence type="ECO:0000313" key="2">
    <source>
        <dbReference type="EMBL" id="KAK4721295.1"/>
    </source>
</evidence>
<accession>A0AAV9LA16</accession>
<feature type="coiled-coil region" evidence="1">
    <location>
        <begin position="258"/>
        <end position="285"/>
    </location>
</feature>
<protein>
    <submittedName>
        <fullName evidence="2">Uncharacterized protein</fullName>
    </submittedName>
</protein>
<sequence>MDVLIGNLQIHETNKNQEIGKKEIKRDKSLALIVTSGDTSEDDEDTSYLTRRFQKLVRKNGGFRKTVNSNRTANANYVKIGGEKDKRSDLVPEKSGRKPVAYYVVKKALEVWGDTSSDLEESEHPEDASMLPVKDDDVIFDEIFAFMEKFDDEEAEKEVTLSDFKKNLHVYFVKRLRNLAVVLINSITELTTEMDVMNNSLDMFHDEKVALVSQICVVEERMMVMESENLELREKLSDNCARGKSEASSLQLKLETSLNTSEIKLAMALEINDQLERDLVSLKDELKKSLK</sequence>
<keyword evidence="1" id="KW-0175">Coiled coil</keyword>
<evidence type="ECO:0000313" key="3">
    <source>
        <dbReference type="Proteomes" id="UP001311915"/>
    </source>
</evidence>
<dbReference type="AlphaFoldDB" id="A0AAV9LA16"/>